<organism evidence="7 8">
    <name type="scientific">Tectimicrobiota bacterium</name>
    <dbReference type="NCBI Taxonomy" id="2528274"/>
    <lineage>
        <taxon>Bacteria</taxon>
        <taxon>Pseudomonadati</taxon>
        <taxon>Nitrospinota/Tectimicrobiota group</taxon>
        <taxon>Candidatus Tectimicrobiota</taxon>
    </lineage>
</organism>
<dbReference type="InterPro" id="IPR003850">
    <property type="entry name" value="PurS"/>
</dbReference>
<keyword evidence="4 6" id="KW-0658">Purine biosynthesis</keyword>
<dbReference type="NCBIfam" id="TIGR00302">
    <property type="entry name" value="phosphoribosylformylglycinamidine synthase subunit PurS"/>
    <property type="match status" value="1"/>
</dbReference>
<keyword evidence="2 6" id="KW-0436">Ligase</keyword>
<accession>A0A932I4F0</accession>
<proteinExistence type="inferred from homology"/>
<sequence length="86" mass="9528">MAKAVVYVTYKRGVLDPQGEAVRGALSSLGFQDVEGVRVGRYIEIELANGRPEEQRAQVEKMCRQLLANPVLEDFRIEINAPAPAE</sequence>
<dbReference type="EC" id="6.3.5.3" evidence="6"/>
<comment type="similarity">
    <text evidence="6">Belongs to the PurS family.</text>
</comment>
<dbReference type="GO" id="GO:0005737">
    <property type="term" value="C:cytoplasm"/>
    <property type="evidence" value="ECO:0007669"/>
    <property type="project" value="UniProtKB-SubCell"/>
</dbReference>
<dbReference type="SUPFAM" id="SSF82697">
    <property type="entry name" value="PurS-like"/>
    <property type="match status" value="1"/>
</dbReference>
<evidence type="ECO:0000256" key="6">
    <source>
        <dbReference type="HAMAP-Rule" id="MF_01926"/>
    </source>
</evidence>
<comment type="caution">
    <text evidence="7">The sequence shown here is derived from an EMBL/GenBank/DDBJ whole genome shotgun (WGS) entry which is preliminary data.</text>
</comment>
<dbReference type="AlphaFoldDB" id="A0A932I4F0"/>
<dbReference type="GO" id="GO:0004642">
    <property type="term" value="F:phosphoribosylformylglycinamidine synthase activity"/>
    <property type="evidence" value="ECO:0007669"/>
    <property type="project" value="UniProtKB-UniRule"/>
</dbReference>
<comment type="catalytic activity">
    <reaction evidence="6">
        <text>N(2)-formyl-N(1)-(5-phospho-beta-D-ribosyl)glycinamide + L-glutamine + ATP + H2O = 2-formamido-N(1)-(5-O-phospho-beta-D-ribosyl)acetamidine + L-glutamate + ADP + phosphate + H(+)</text>
        <dbReference type="Rhea" id="RHEA:17129"/>
        <dbReference type="ChEBI" id="CHEBI:15377"/>
        <dbReference type="ChEBI" id="CHEBI:15378"/>
        <dbReference type="ChEBI" id="CHEBI:29985"/>
        <dbReference type="ChEBI" id="CHEBI:30616"/>
        <dbReference type="ChEBI" id="CHEBI:43474"/>
        <dbReference type="ChEBI" id="CHEBI:58359"/>
        <dbReference type="ChEBI" id="CHEBI:147286"/>
        <dbReference type="ChEBI" id="CHEBI:147287"/>
        <dbReference type="ChEBI" id="CHEBI:456216"/>
        <dbReference type="EC" id="6.3.5.3"/>
    </reaction>
</comment>
<dbReference type="Pfam" id="PF02700">
    <property type="entry name" value="PurS"/>
    <property type="match status" value="1"/>
</dbReference>
<dbReference type="GO" id="GO:0006189">
    <property type="term" value="P:'de novo' IMP biosynthetic process"/>
    <property type="evidence" value="ECO:0007669"/>
    <property type="project" value="UniProtKB-UniRule"/>
</dbReference>
<evidence type="ECO:0000313" key="7">
    <source>
        <dbReference type="EMBL" id="MBI3129004.1"/>
    </source>
</evidence>
<evidence type="ECO:0000256" key="4">
    <source>
        <dbReference type="ARBA" id="ARBA00022755"/>
    </source>
</evidence>
<protein>
    <recommendedName>
        <fullName evidence="6">Phosphoribosylformylglycinamidine synthase subunit PurS</fullName>
        <shortName evidence="6">FGAM synthase</shortName>
        <ecNumber evidence="6">6.3.5.3</ecNumber>
    </recommendedName>
    <alternativeName>
        <fullName evidence="6">Formylglycinamide ribonucleotide amidotransferase subunit III</fullName>
        <shortName evidence="6">FGAR amidotransferase III</shortName>
        <shortName evidence="6">FGAR-AT III</shortName>
    </alternativeName>
    <alternativeName>
        <fullName evidence="6">Phosphoribosylformylglycinamidine synthase subunit III</fullName>
    </alternativeName>
</protein>
<evidence type="ECO:0000256" key="1">
    <source>
        <dbReference type="ARBA" id="ARBA00022490"/>
    </source>
</evidence>
<dbReference type="EMBL" id="JACPUR010000037">
    <property type="protein sequence ID" value="MBI3129004.1"/>
    <property type="molecule type" value="Genomic_DNA"/>
</dbReference>
<dbReference type="InterPro" id="IPR036604">
    <property type="entry name" value="PurS-like_sf"/>
</dbReference>
<evidence type="ECO:0000256" key="5">
    <source>
        <dbReference type="ARBA" id="ARBA00022840"/>
    </source>
</evidence>
<dbReference type="Proteomes" id="UP000782312">
    <property type="component" value="Unassembled WGS sequence"/>
</dbReference>
<gene>
    <name evidence="6 7" type="primary">purS</name>
    <name evidence="7" type="ORF">HYZ11_15465</name>
</gene>
<keyword evidence="3 6" id="KW-0547">Nucleotide-binding</keyword>
<dbReference type="Gene3D" id="3.30.1280.10">
    <property type="entry name" value="Phosphoribosylformylglycinamidine synthase subunit PurS"/>
    <property type="match status" value="1"/>
</dbReference>
<evidence type="ECO:0000256" key="2">
    <source>
        <dbReference type="ARBA" id="ARBA00022598"/>
    </source>
</evidence>
<dbReference type="HAMAP" id="MF_01926">
    <property type="entry name" value="PurS"/>
    <property type="match status" value="1"/>
</dbReference>
<dbReference type="PANTHER" id="PTHR34696">
    <property type="entry name" value="PHOSPHORIBOSYLFORMYLGLYCINAMIDINE SYNTHASE SUBUNIT PURS"/>
    <property type="match status" value="1"/>
</dbReference>
<comment type="function">
    <text evidence="6">Part of the phosphoribosylformylglycinamidine synthase complex involved in the purines biosynthetic pathway. Catalyzes the ATP-dependent conversion of formylglycinamide ribonucleotide (FGAR) and glutamine to yield formylglycinamidine ribonucleotide (FGAM) and glutamate. The FGAM synthase complex is composed of three subunits. PurQ produces an ammonia molecule by converting glutamine to glutamate. PurL transfers the ammonia molecule to FGAR to form FGAM in an ATP-dependent manner. PurS interacts with PurQ and PurL and is thought to assist in the transfer of the ammonia molecule from PurQ to PurL.</text>
</comment>
<name>A0A932I4F0_UNCTE</name>
<dbReference type="GO" id="GO:0005524">
    <property type="term" value="F:ATP binding"/>
    <property type="evidence" value="ECO:0007669"/>
    <property type="project" value="UniProtKB-UniRule"/>
</dbReference>
<comment type="subcellular location">
    <subcellularLocation>
        <location evidence="6">Cytoplasm</location>
    </subcellularLocation>
</comment>
<evidence type="ECO:0000256" key="3">
    <source>
        <dbReference type="ARBA" id="ARBA00022741"/>
    </source>
</evidence>
<keyword evidence="5 6" id="KW-0067">ATP-binding</keyword>
<dbReference type="NCBIfam" id="NF004630">
    <property type="entry name" value="PRK05974.1"/>
    <property type="match status" value="1"/>
</dbReference>
<comment type="pathway">
    <text evidence="6">Purine metabolism; IMP biosynthesis via de novo pathway; 5-amino-1-(5-phospho-D-ribosyl)imidazole from N(2)-formyl-N(1)-(5-phospho-D-ribosyl)glycinamide: step 1/2.</text>
</comment>
<dbReference type="PANTHER" id="PTHR34696:SF1">
    <property type="entry name" value="PHOSPHORIBOSYLFORMYLGLYCINAMIDINE SYNTHASE SUBUNIT PURS"/>
    <property type="match status" value="1"/>
</dbReference>
<evidence type="ECO:0000313" key="8">
    <source>
        <dbReference type="Proteomes" id="UP000782312"/>
    </source>
</evidence>
<reference evidence="7" key="1">
    <citation type="submission" date="2020-07" db="EMBL/GenBank/DDBJ databases">
        <title>Huge and variable diversity of episymbiotic CPR bacteria and DPANN archaea in groundwater ecosystems.</title>
        <authorList>
            <person name="He C.Y."/>
            <person name="Keren R."/>
            <person name="Whittaker M."/>
            <person name="Farag I.F."/>
            <person name="Doudna J."/>
            <person name="Cate J.H.D."/>
            <person name="Banfield J.F."/>
        </authorList>
    </citation>
    <scope>NUCLEOTIDE SEQUENCE</scope>
    <source>
        <strain evidence="7">NC_groundwater_763_Ag_S-0.2um_68_21</strain>
    </source>
</reference>
<comment type="subunit">
    <text evidence="6">Part of the FGAM synthase complex composed of 1 PurL, 1 PurQ and 2 PurS subunits.</text>
</comment>
<keyword evidence="1 6" id="KW-0963">Cytoplasm</keyword>